<reference evidence="1 2" key="1">
    <citation type="submission" date="2015-08" db="EMBL/GenBank/DDBJ databases">
        <title>Investigation of the bacterial diversity of lava forest soil.</title>
        <authorList>
            <person name="Lee J.S."/>
        </authorList>
    </citation>
    <scope>NUCLEOTIDE SEQUENCE [LARGE SCALE GENOMIC DNA]</scope>
    <source>
        <strain evidence="1 2">GJW-30</strain>
    </source>
</reference>
<dbReference type="RefSeq" id="WP_096354940.1">
    <property type="nucleotide sequence ID" value="NZ_AP014946.1"/>
</dbReference>
<dbReference type="EMBL" id="AP014946">
    <property type="protein sequence ID" value="BAT59500.1"/>
    <property type="molecule type" value="Genomic_DNA"/>
</dbReference>
<evidence type="ECO:0000313" key="1">
    <source>
        <dbReference type="EMBL" id="BAT59500.1"/>
    </source>
</evidence>
<gene>
    <name evidence="1" type="ORF">GJW-30_1_02033</name>
</gene>
<accession>A0A0S3PUD5</accession>
<proteinExistence type="predicted"/>
<keyword evidence="2" id="KW-1185">Reference proteome</keyword>
<dbReference type="AlphaFoldDB" id="A0A0S3PUD5"/>
<organism evidence="1 2">
    <name type="scientific">Variibacter gotjawalensis</name>
    <dbReference type="NCBI Taxonomy" id="1333996"/>
    <lineage>
        <taxon>Bacteria</taxon>
        <taxon>Pseudomonadati</taxon>
        <taxon>Pseudomonadota</taxon>
        <taxon>Alphaproteobacteria</taxon>
        <taxon>Hyphomicrobiales</taxon>
        <taxon>Nitrobacteraceae</taxon>
        <taxon>Variibacter</taxon>
    </lineage>
</organism>
<name>A0A0S3PUD5_9BRAD</name>
<evidence type="ECO:0000313" key="2">
    <source>
        <dbReference type="Proteomes" id="UP000236884"/>
    </source>
</evidence>
<dbReference type="Proteomes" id="UP000236884">
    <property type="component" value="Chromosome"/>
</dbReference>
<protein>
    <submittedName>
        <fullName evidence="1">Uncharacterized protein</fullName>
    </submittedName>
</protein>
<dbReference type="KEGG" id="vgo:GJW-30_1_02033"/>
<sequence length="80" mass="8576">MTDVSSLEHKARQALNLFRSLGLKAGNAVSPRKVLIVCSNHGWDGLAIAGGLEHGLELGWFEDTGMIKLTKQGFAAIQTV</sequence>